<evidence type="ECO:0000313" key="2">
    <source>
        <dbReference type="EMBL" id="ETX00300.1"/>
    </source>
</evidence>
<keyword evidence="3" id="KW-1185">Reference proteome</keyword>
<dbReference type="HOGENOM" id="CLU_1575628_0_0_7"/>
<dbReference type="InterPro" id="IPR012334">
    <property type="entry name" value="Pectin_lyas_fold"/>
</dbReference>
<organism evidence="2 3">
    <name type="scientific">Entotheonella factor</name>
    <dbReference type="NCBI Taxonomy" id="1429438"/>
    <lineage>
        <taxon>Bacteria</taxon>
        <taxon>Pseudomonadati</taxon>
        <taxon>Nitrospinota/Tectimicrobiota group</taxon>
        <taxon>Candidatus Tectimicrobiota</taxon>
        <taxon>Candidatus Entotheonellia</taxon>
        <taxon>Candidatus Entotheonellales</taxon>
        <taxon>Candidatus Entotheonellaceae</taxon>
        <taxon>Candidatus Entotheonella</taxon>
    </lineage>
</organism>
<comment type="caution">
    <text evidence="2">The sequence shown here is derived from an EMBL/GenBank/DDBJ whole genome shotgun (WGS) entry which is preliminary data.</text>
</comment>
<reference evidence="2 3" key="1">
    <citation type="journal article" date="2014" name="Nature">
        <title>An environmental bacterial taxon with a large and distinct metabolic repertoire.</title>
        <authorList>
            <person name="Wilson M.C."/>
            <person name="Mori T."/>
            <person name="Ruckert C."/>
            <person name="Uria A.R."/>
            <person name="Helf M.J."/>
            <person name="Takada K."/>
            <person name="Gernert C."/>
            <person name="Steffens U.A."/>
            <person name="Heycke N."/>
            <person name="Schmitt S."/>
            <person name="Rinke C."/>
            <person name="Helfrich E.J."/>
            <person name="Brachmann A.O."/>
            <person name="Gurgui C."/>
            <person name="Wakimoto T."/>
            <person name="Kracht M."/>
            <person name="Crusemann M."/>
            <person name="Hentschel U."/>
            <person name="Abe I."/>
            <person name="Matsunaga S."/>
            <person name="Kalinowski J."/>
            <person name="Takeyama H."/>
            <person name="Piel J."/>
        </authorList>
    </citation>
    <scope>NUCLEOTIDE SEQUENCE [LARGE SCALE GENOMIC DNA]</scope>
    <source>
        <strain evidence="3">TSY1</strain>
    </source>
</reference>
<dbReference type="Proteomes" id="UP000019141">
    <property type="component" value="Unassembled WGS sequence"/>
</dbReference>
<dbReference type="InterPro" id="IPR011050">
    <property type="entry name" value="Pectin_lyase_fold/virulence"/>
</dbReference>
<keyword evidence="1" id="KW-0472">Membrane</keyword>
<dbReference type="Gene3D" id="2.160.20.10">
    <property type="entry name" value="Single-stranded right-handed beta-helix, Pectin lyase-like"/>
    <property type="match status" value="1"/>
</dbReference>
<dbReference type="PATRIC" id="fig|1429438.4.peg.2372"/>
<evidence type="ECO:0008006" key="4">
    <source>
        <dbReference type="Google" id="ProtNLM"/>
    </source>
</evidence>
<keyword evidence="1" id="KW-1133">Transmembrane helix</keyword>
<protein>
    <recommendedName>
        <fullName evidence="4">Right handed beta helix domain-containing protein</fullName>
    </recommendedName>
</protein>
<dbReference type="EMBL" id="AZHW01000355">
    <property type="protein sequence ID" value="ETX00300.1"/>
    <property type="molecule type" value="Genomic_DNA"/>
</dbReference>
<dbReference type="AlphaFoldDB" id="W4LR16"/>
<gene>
    <name evidence="2" type="ORF">ETSY1_11765</name>
</gene>
<dbReference type="SUPFAM" id="SSF51126">
    <property type="entry name" value="Pectin lyase-like"/>
    <property type="match status" value="1"/>
</dbReference>
<accession>W4LR16</accession>
<name>W4LR16_ENTF1</name>
<evidence type="ECO:0000256" key="1">
    <source>
        <dbReference type="SAM" id="Phobius"/>
    </source>
</evidence>
<evidence type="ECO:0000313" key="3">
    <source>
        <dbReference type="Proteomes" id="UP000019141"/>
    </source>
</evidence>
<sequence>MQRVTSWRLWISLGLLFVLILCGWSMYDEAMAQDVIPVDCNEAGQTLGQALQTANPGDTILISGTCQETVTVTTDDLTLDGQGSAIIDGGGENQPGVFLQGLLTVDGAQRVTIRGLTVQNGPDGILATRGAAVTLADLMVQNNADDGIQVMLNSTADMSWDDDQYGQCR</sequence>
<proteinExistence type="predicted"/>
<keyword evidence="1" id="KW-0812">Transmembrane</keyword>
<feature type="transmembrane region" description="Helical" evidence="1">
    <location>
        <begin position="7"/>
        <end position="27"/>
    </location>
</feature>